<evidence type="ECO:0000313" key="3">
    <source>
        <dbReference type="Proteomes" id="UP001231736"/>
    </source>
</evidence>
<evidence type="ECO:0000313" key="2">
    <source>
        <dbReference type="EMBL" id="MDP8175127.1"/>
    </source>
</evidence>
<name>A0AAJ6P2T0_9PAST</name>
<dbReference type="AlphaFoldDB" id="A0AAJ6P2T0"/>
<organism evidence="2 3">
    <name type="scientific">Phocoenobacter skyensis</name>
    <dbReference type="NCBI Taxonomy" id="97481"/>
    <lineage>
        <taxon>Bacteria</taxon>
        <taxon>Pseudomonadati</taxon>
        <taxon>Pseudomonadota</taxon>
        <taxon>Gammaproteobacteria</taxon>
        <taxon>Pasteurellales</taxon>
        <taxon>Pasteurellaceae</taxon>
        <taxon>Phocoenobacter</taxon>
    </lineage>
</organism>
<dbReference type="EMBL" id="JASAYT010000019">
    <property type="protein sequence ID" value="MDP8175127.1"/>
    <property type="molecule type" value="Genomic_DNA"/>
</dbReference>
<comment type="caution">
    <text evidence="2">The sequence shown here is derived from an EMBL/GenBank/DDBJ whole genome shotgun (WGS) entry which is preliminary data.</text>
</comment>
<dbReference type="Pfam" id="PF22294">
    <property type="entry name" value="DUF6966"/>
    <property type="match status" value="1"/>
</dbReference>
<reference evidence="2" key="1">
    <citation type="journal article" date="2023" name="Front. Microbiol.">
        <title>Phylogeography and host specificity of Pasteurellaceae pathogenic to sea-farmed fish in the north-east Atlantic.</title>
        <authorList>
            <person name="Gulla S."/>
            <person name="Colquhoun D.J."/>
            <person name="Olsen A.B."/>
            <person name="Spilsberg B."/>
            <person name="Lagesen K."/>
            <person name="Aakesson C.P."/>
            <person name="Strom S."/>
            <person name="Manji F."/>
            <person name="Birkbeck T.H."/>
            <person name="Nilsen H.K."/>
        </authorList>
    </citation>
    <scope>NUCLEOTIDE SEQUENCE</scope>
    <source>
        <strain evidence="2">98B1</strain>
    </source>
</reference>
<feature type="domain" description="DUF6966" evidence="1">
    <location>
        <begin position="17"/>
        <end position="70"/>
    </location>
</feature>
<sequence length="94" mass="11219">MDRLAYILNNIILVLEKSSENNWSEELRKFSKDYSELKTPNEKNIFQRKLLNIYGGMGSFSDLVLYKDNNLMYEENCELDTLREELFKELKKSL</sequence>
<proteinExistence type="predicted"/>
<dbReference type="RefSeq" id="WP_306375353.1">
    <property type="nucleotide sequence ID" value="NZ_JASAYT010000019.1"/>
</dbReference>
<dbReference type="Proteomes" id="UP001231736">
    <property type="component" value="Unassembled WGS sequence"/>
</dbReference>
<dbReference type="InterPro" id="IPR054239">
    <property type="entry name" value="DUF6966"/>
</dbReference>
<evidence type="ECO:0000259" key="1">
    <source>
        <dbReference type="Pfam" id="PF22294"/>
    </source>
</evidence>
<protein>
    <recommendedName>
        <fullName evidence="1">DUF6966 domain-containing protein</fullName>
    </recommendedName>
</protein>
<accession>A0AAJ6P2T0</accession>
<gene>
    <name evidence="2" type="ORF">QJU97_06640</name>
</gene>